<dbReference type="Gene3D" id="1.20.1250.20">
    <property type="entry name" value="MFS general substrate transporter like domains"/>
    <property type="match status" value="1"/>
</dbReference>
<dbReference type="KEGG" id="rhi:NGR_b02970"/>
<gene>
    <name evidence="7" type="ordered locus">NGR_b02970</name>
</gene>
<reference evidence="7 8" key="2">
    <citation type="journal article" date="2009" name="Appl. Environ. Microbiol.">
        <title>Rhizobium sp. strain NGR234 possesses a remarkable number of secretion systems.</title>
        <authorList>
            <person name="Schmeisser C."/>
            <person name="Liesegang H."/>
            <person name="Krysciak D."/>
            <person name="Bakkou N."/>
            <person name="Le Quere A."/>
            <person name="Wollherr A."/>
            <person name="Heinemeyer I."/>
            <person name="Morgenstern B."/>
            <person name="Pommerening-Roeser A."/>
            <person name="Flores M."/>
            <person name="Palacios R."/>
            <person name="Brenner S."/>
            <person name="Gottschalk G."/>
            <person name="Schmitz R.A."/>
            <person name="Broughton W.J."/>
            <person name="Perret X."/>
            <person name="Strittmatter A.W."/>
            <person name="Streit W.R."/>
        </authorList>
    </citation>
    <scope>NUCLEOTIDE SEQUENCE [LARGE SCALE GENOMIC DNA]</scope>
    <source>
        <strain evidence="8">NBRC 101917 / NGR234</strain>
    </source>
</reference>
<reference evidence="8" key="1">
    <citation type="journal article" date="2004" name="J. Bacteriol.">
        <title>An evolutionary hot spot: the pNGR234b replicon of Rhizobium sp. strain NGR234.</title>
        <authorList>
            <person name="Streit W.R."/>
            <person name="Schmitz R.A."/>
            <person name="Perret X."/>
            <person name="Staehelin C."/>
            <person name="Deakin W.J."/>
            <person name="Raasch C."/>
            <person name="Liesegang H."/>
            <person name="Broughton W.J."/>
        </authorList>
    </citation>
    <scope>NUCLEOTIDE SEQUENCE [LARGE SCALE GENOMIC DNA]</scope>
    <source>
        <strain evidence="8">NBRC 101917 / NGR234</strain>
    </source>
</reference>
<accession>C3KNV3</accession>
<keyword evidence="7" id="KW-0614">Plasmid</keyword>
<evidence type="ECO:0000313" key="7">
    <source>
        <dbReference type="EMBL" id="ACP21761.1"/>
    </source>
</evidence>
<evidence type="ECO:0000256" key="4">
    <source>
        <dbReference type="SAM" id="MobiDB-lite"/>
    </source>
</evidence>
<keyword evidence="3 5" id="KW-0472">Membrane</keyword>
<evidence type="ECO:0000256" key="5">
    <source>
        <dbReference type="SAM" id="Phobius"/>
    </source>
</evidence>
<dbReference type="GO" id="GO:0022857">
    <property type="term" value="F:transmembrane transporter activity"/>
    <property type="evidence" value="ECO:0007669"/>
    <property type="project" value="InterPro"/>
</dbReference>
<geneLocation type="plasmid" evidence="8">
    <name>sym pNGR234b</name>
</geneLocation>
<evidence type="ECO:0000256" key="3">
    <source>
        <dbReference type="ARBA" id="ARBA00023136"/>
    </source>
</evidence>
<feature type="transmembrane region" description="Helical" evidence="5">
    <location>
        <begin position="375"/>
        <end position="397"/>
    </location>
</feature>
<feature type="domain" description="Major facilitator superfamily (MFS) profile" evidence="6">
    <location>
        <begin position="221"/>
        <end position="409"/>
    </location>
</feature>
<dbReference type="Pfam" id="PF07690">
    <property type="entry name" value="MFS_1"/>
    <property type="match status" value="1"/>
</dbReference>
<sequence length="409" mass="42472">MISSVKSKGGCDDQSRHASSGLLARERPGTVQTASVMVMTVGGLAGSKIAPSPALTTMPIAAMFLGTAIATLPASMWMSRVGRRPGFVLGALLGVAGGATAALGVWVADLLLLSFGTMLVGVYQAFAQFYRFAASEVATEAFRPRAISLVLGGGIVAAFAGPMIGRFGGPLLGPEYLGSFLLLSLVSLLSAGILLGLRIPAATAANSIVEGRDWKAIVSQPAYLVALFGAATGYGIMILAMTATPIAMVHHRHDLSTAASVIQLHVLGMFLPSFFTGSLIARFGVLQIMFIGVLILSGHVLMTLTGTGFGSFAAALVLLGVGWNFLYIGGTALLTTTYTQEEKGRAQAINDMTIFAVGLACSFGTGALLQRLGWQMLNLALLPWLAVAAAALAWLGYRRRRGLEPAHAA</sequence>
<feature type="transmembrane region" description="Helical" evidence="5">
    <location>
        <begin position="146"/>
        <end position="164"/>
    </location>
</feature>
<dbReference type="SUPFAM" id="SSF103473">
    <property type="entry name" value="MFS general substrate transporter"/>
    <property type="match status" value="1"/>
</dbReference>
<evidence type="ECO:0000256" key="2">
    <source>
        <dbReference type="ARBA" id="ARBA00022989"/>
    </source>
</evidence>
<dbReference type="HOGENOM" id="CLU_047644_2_0_5"/>
<protein>
    <submittedName>
        <fullName evidence="7">MFS permease</fullName>
    </submittedName>
</protein>
<evidence type="ECO:0000313" key="8">
    <source>
        <dbReference type="Proteomes" id="UP000001054"/>
    </source>
</evidence>
<evidence type="ECO:0000256" key="1">
    <source>
        <dbReference type="ARBA" id="ARBA00022692"/>
    </source>
</evidence>
<proteinExistence type="predicted"/>
<dbReference type="InterPro" id="IPR011701">
    <property type="entry name" value="MFS"/>
</dbReference>
<dbReference type="EMBL" id="CP000874">
    <property type="protein sequence ID" value="ACP21761.1"/>
    <property type="molecule type" value="Genomic_DNA"/>
</dbReference>
<feature type="transmembrane region" description="Helical" evidence="5">
    <location>
        <begin position="222"/>
        <end position="242"/>
    </location>
</feature>
<feature type="transmembrane region" description="Helical" evidence="5">
    <location>
        <begin position="176"/>
        <end position="201"/>
    </location>
</feature>
<dbReference type="Proteomes" id="UP000001054">
    <property type="component" value="Plasmid pNGR234b"/>
</dbReference>
<feature type="transmembrane region" description="Helical" evidence="5">
    <location>
        <begin position="54"/>
        <end position="74"/>
    </location>
</feature>
<keyword evidence="1 5" id="KW-0812">Transmembrane</keyword>
<dbReference type="InterPro" id="IPR020846">
    <property type="entry name" value="MFS_dom"/>
</dbReference>
<dbReference type="PANTHER" id="PTHR23534">
    <property type="entry name" value="MFS PERMEASE"/>
    <property type="match status" value="1"/>
</dbReference>
<dbReference type="PANTHER" id="PTHR23534:SF1">
    <property type="entry name" value="MAJOR FACILITATOR SUPERFAMILY PROTEIN"/>
    <property type="match status" value="1"/>
</dbReference>
<evidence type="ECO:0000259" key="6">
    <source>
        <dbReference type="PROSITE" id="PS50850"/>
    </source>
</evidence>
<keyword evidence="8" id="KW-1185">Reference proteome</keyword>
<dbReference type="AlphaFoldDB" id="C3KNV3"/>
<feature type="transmembrane region" description="Helical" evidence="5">
    <location>
        <begin position="348"/>
        <end position="369"/>
    </location>
</feature>
<feature type="transmembrane region" description="Helical" evidence="5">
    <location>
        <begin position="86"/>
        <end position="107"/>
    </location>
</feature>
<keyword evidence="2 5" id="KW-1133">Transmembrane helix</keyword>
<name>C3KNV3_SINFN</name>
<feature type="transmembrane region" description="Helical" evidence="5">
    <location>
        <begin position="288"/>
        <end position="306"/>
    </location>
</feature>
<feature type="transmembrane region" description="Helical" evidence="5">
    <location>
        <begin position="312"/>
        <end position="336"/>
    </location>
</feature>
<feature type="region of interest" description="Disordered" evidence="4">
    <location>
        <begin position="1"/>
        <end position="24"/>
    </location>
</feature>
<dbReference type="PATRIC" id="fig|394.7.peg.743"/>
<feature type="transmembrane region" description="Helical" evidence="5">
    <location>
        <begin position="113"/>
        <end position="134"/>
    </location>
</feature>
<feature type="transmembrane region" description="Helical" evidence="5">
    <location>
        <begin position="262"/>
        <end position="281"/>
    </location>
</feature>
<dbReference type="PROSITE" id="PS50850">
    <property type="entry name" value="MFS"/>
    <property type="match status" value="1"/>
</dbReference>
<organism evidence="7 8">
    <name type="scientific">Sinorhizobium fredii (strain NBRC 101917 / NGR234)</name>
    <dbReference type="NCBI Taxonomy" id="394"/>
    <lineage>
        <taxon>Bacteria</taxon>
        <taxon>Pseudomonadati</taxon>
        <taxon>Pseudomonadota</taxon>
        <taxon>Alphaproteobacteria</taxon>
        <taxon>Hyphomicrobiales</taxon>
        <taxon>Rhizobiaceae</taxon>
        <taxon>Sinorhizobium/Ensifer group</taxon>
        <taxon>Sinorhizobium</taxon>
    </lineage>
</organism>
<dbReference type="InterPro" id="IPR036259">
    <property type="entry name" value="MFS_trans_sf"/>
</dbReference>
<dbReference type="OrthoDB" id="8558006at2"/>